<dbReference type="PANTHER" id="PTHR43637:SF1">
    <property type="entry name" value="UPF0273 PROTEIN TM_0370"/>
    <property type="match status" value="1"/>
</dbReference>
<keyword evidence="1" id="KW-0547">Nucleotide-binding</keyword>
<dbReference type="PRINTS" id="PR01874">
    <property type="entry name" value="DNAREPAIRADA"/>
</dbReference>
<dbReference type="OrthoDB" id="27015at2157"/>
<dbReference type="PANTHER" id="PTHR43637">
    <property type="entry name" value="UPF0273 PROTEIN TM_0370"/>
    <property type="match status" value="1"/>
</dbReference>
<evidence type="ECO:0000313" key="5">
    <source>
        <dbReference type="Proteomes" id="UP000218615"/>
    </source>
</evidence>
<evidence type="ECO:0000313" key="4">
    <source>
        <dbReference type="EMBL" id="SNQ61759.1"/>
    </source>
</evidence>
<dbReference type="CDD" id="cd01124">
    <property type="entry name" value="KaiC-like"/>
    <property type="match status" value="1"/>
</dbReference>
<dbReference type="InterPro" id="IPR014774">
    <property type="entry name" value="KaiC-like_dom"/>
</dbReference>
<sequence>MADKKQTKTEATDSKRVPTGIPGFDELCGGGLLRNRTYLLSGAAGAGKTIFGLQYIYNGITKYGENGIYIATEERPEQVREHVKQFGWDFEALEDEGRLAILDACSTKIGIPSHEKYVDVRPFDMRSMMDQVIAIQEDIDAKRALVDGTTSIGFYLQDPAKIRVELLKLSTTLEILGLTSLMTCEITDENSVSRFGVETFVTEGTVLMYYKRADAVRVRSIEIFKMRGSNHSQNIHPYEITSSGIVVHPHEEVYTG</sequence>
<dbReference type="AlphaFoldDB" id="A0A284VRC3"/>
<protein>
    <recommendedName>
        <fullName evidence="3">KaiC domain-containing protein</fullName>
    </recommendedName>
</protein>
<evidence type="ECO:0000259" key="3">
    <source>
        <dbReference type="PROSITE" id="PS51146"/>
    </source>
</evidence>
<dbReference type="RefSeq" id="WP_096206404.1">
    <property type="nucleotide sequence ID" value="NZ_FZMP01000196.1"/>
</dbReference>
<dbReference type="InterPro" id="IPR027417">
    <property type="entry name" value="P-loop_NTPase"/>
</dbReference>
<dbReference type="EMBL" id="FZMP01000196">
    <property type="protein sequence ID" value="SNQ61759.1"/>
    <property type="molecule type" value="Genomic_DNA"/>
</dbReference>
<dbReference type="Pfam" id="PF06745">
    <property type="entry name" value="ATPase"/>
    <property type="match status" value="1"/>
</dbReference>
<dbReference type="Proteomes" id="UP000218615">
    <property type="component" value="Unassembled WGS sequence"/>
</dbReference>
<dbReference type="Gene3D" id="3.40.50.300">
    <property type="entry name" value="P-loop containing nucleotide triphosphate hydrolases"/>
    <property type="match status" value="1"/>
</dbReference>
<gene>
    <name evidence="4" type="ORF">MNV_50018</name>
</gene>
<evidence type="ECO:0000256" key="1">
    <source>
        <dbReference type="ARBA" id="ARBA00022741"/>
    </source>
</evidence>
<dbReference type="InterPro" id="IPR010624">
    <property type="entry name" value="KaiC_dom"/>
</dbReference>
<reference evidence="5" key="1">
    <citation type="submission" date="2017-06" db="EMBL/GenBank/DDBJ databases">
        <authorList>
            <person name="Cremers G."/>
        </authorList>
    </citation>
    <scope>NUCLEOTIDE SEQUENCE [LARGE SCALE GENOMIC DNA]</scope>
</reference>
<name>A0A284VRC3_9EURY</name>
<dbReference type="PROSITE" id="PS51146">
    <property type="entry name" value="KAIC"/>
    <property type="match status" value="1"/>
</dbReference>
<keyword evidence="2" id="KW-0067">ATP-binding</keyword>
<evidence type="ECO:0000256" key="2">
    <source>
        <dbReference type="ARBA" id="ARBA00022840"/>
    </source>
</evidence>
<proteinExistence type="predicted"/>
<dbReference type="GO" id="GO:0005524">
    <property type="term" value="F:ATP binding"/>
    <property type="evidence" value="ECO:0007669"/>
    <property type="project" value="UniProtKB-KW"/>
</dbReference>
<keyword evidence="5" id="KW-1185">Reference proteome</keyword>
<accession>A0A284VRC3</accession>
<dbReference type="STRING" id="1392998.ANME2D_01161"/>
<organism evidence="4 5">
    <name type="scientific">Candidatus Methanoperedens nitratireducens</name>
    <dbReference type="NCBI Taxonomy" id="1392998"/>
    <lineage>
        <taxon>Archaea</taxon>
        <taxon>Methanobacteriati</taxon>
        <taxon>Methanobacteriota</taxon>
        <taxon>Stenosarchaea group</taxon>
        <taxon>Methanomicrobia</taxon>
        <taxon>Methanosarcinales</taxon>
        <taxon>ANME-2 cluster</taxon>
        <taxon>Candidatus Methanoperedentaceae</taxon>
        <taxon>Candidatus Methanoperedens</taxon>
    </lineage>
</organism>
<dbReference type="SUPFAM" id="SSF52540">
    <property type="entry name" value="P-loop containing nucleoside triphosphate hydrolases"/>
    <property type="match status" value="1"/>
</dbReference>
<feature type="domain" description="KaiC" evidence="3">
    <location>
        <begin position="15"/>
        <end position="256"/>
    </location>
</feature>